<comment type="caution">
    <text evidence="1">The sequence shown here is derived from an EMBL/GenBank/DDBJ whole genome shotgun (WGS) entry which is preliminary data.</text>
</comment>
<dbReference type="RefSeq" id="WP_063975464.1">
    <property type="nucleotide sequence ID" value="NZ_LQWZ01000036.1"/>
</dbReference>
<evidence type="ECO:0000313" key="2">
    <source>
        <dbReference type="Proteomes" id="UP000077271"/>
    </source>
</evidence>
<name>A0A177KJB2_9BACI</name>
<organism evidence="1 2">
    <name type="scientific">Domibacillus aminovorans</name>
    <dbReference type="NCBI Taxonomy" id="29332"/>
    <lineage>
        <taxon>Bacteria</taxon>
        <taxon>Bacillati</taxon>
        <taxon>Bacillota</taxon>
        <taxon>Bacilli</taxon>
        <taxon>Bacillales</taxon>
        <taxon>Bacillaceae</taxon>
        <taxon>Domibacillus</taxon>
    </lineage>
</organism>
<reference evidence="1 2" key="1">
    <citation type="submission" date="2016-01" db="EMBL/GenBank/DDBJ databases">
        <title>Investigation of taxonomic status of Bacillus aminovorans.</title>
        <authorList>
            <person name="Verma A."/>
            <person name="Pal Y."/>
            <person name="Krishnamurthi S."/>
        </authorList>
    </citation>
    <scope>NUCLEOTIDE SEQUENCE [LARGE SCALE GENOMIC DNA]</scope>
    <source>
        <strain evidence="1 2">DSM 4337</strain>
    </source>
</reference>
<dbReference type="AlphaFoldDB" id="A0A177KJB2"/>
<gene>
    <name evidence="1" type="ORF">AWH48_11955</name>
</gene>
<dbReference type="EMBL" id="LQWZ01000036">
    <property type="protein sequence ID" value="OAH53066.1"/>
    <property type="molecule type" value="Genomic_DNA"/>
</dbReference>
<proteinExistence type="predicted"/>
<evidence type="ECO:0000313" key="1">
    <source>
        <dbReference type="EMBL" id="OAH53066.1"/>
    </source>
</evidence>
<accession>A0A177KJB2</accession>
<dbReference type="Proteomes" id="UP000077271">
    <property type="component" value="Unassembled WGS sequence"/>
</dbReference>
<sequence length="151" mass="16850">MAFNITQIVNKFLPVRIQGSDIVMPVDLQFSNIKATKEIVFMYKGAEIGGIWAATSQLWSEFRIEALVVDNTHDQPITLTFYMQDIGPFHEADGSEVILTIPANTINVLIQPDDFPFLKTVIVDPIAINLNSVIAPTTGFVSMFMYKTPII</sequence>
<protein>
    <submittedName>
        <fullName evidence="1">Uncharacterized protein</fullName>
    </submittedName>
</protein>